<feature type="domain" description="Calcineurin-like phosphoesterase" evidence="2">
    <location>
        <begin position="118"/>
        <end position="294"/>
    </location>
</feature>
<dbReference type="SMART" id="SM00564">
    <property type="entry name" value="PQQ"/>
    <property type="match status" value="7"/>
</dbReference>
<feature type="domain" description="Pyrrolo-quinoline quinone repeat" evidence="3">
    <location>
        <begin position="621"/>
        <end position="796"/>
    </location>
</feature>
<protein>
    <recommendedName>
        <fullName evidence="9">PQQ-binding-like beta-propeller repeat protein</fullName>
    </recommendedName>
</protein>
<dbReference type="Gene3D" id="3.60.21.10">
    <property type="match status" value="1"/>
</dbReference>
<dbReference type="Pfam" id="PF16371">
    <property type="entry name" value="MetallophosN"/>
    <property type="match status" value="1"/>
</dbReference>
<dbReference type="SUPFAM" id="SSF50998">
    <property type="entry name" value="Quinoprotein alcohol dehydrogenase-like"/>
    <property type="match status" value="1"/>
</dbReference>
<dbReference type="EMBL" id="QRKC01000005">
    <property type="protein sequence ID" value="RHH76668.1"/>
    <property type="molecule type" value="Genomic_DNA"/>
</dbReference>
<feature type="signal peptide" evidence="1">
    <location>
        <begin position="1"/>
        <end position="21"/>
    </location>
</feature>
<dbReference type="Pfam" id="PF00149">
    <property type="entry name" value="Metallophos"/>
    <property type="match status" value="1"/>
</dbReference>
<dbReference type="InterPro" id="IPR002372">
    <property type="entry name" value="PQQ_rpt_dom"/>
</dbReference>
<accession>A0A3R6HKH3</accession>
<dbReference type="InterPro" id="IPR018391">
    <property type="entry name" value="PQQ_b-propeller_rpt"/>
</dbReference>
<evidence type="ECO:0008006" key="9">
    <source>
        <dbReference type="Google" id="ProtNLM"/>
    </source>
</evidence>
<dbReference type="InterPro" id="IPR011047">
    <property type="entry name" value="Quinoprotein_ADH-like_sf"/>
</dbReference>
<dbReference type="PANTHER" id="PTHR34512:SF30">
    <property type="entry name" value="OUTER MEMBRANE PROTEIN ASSEMBLY FACTOR BAMB"/>
    <property type="match status" value="1"/>
</dbReference>
<dbReference type="Gene3D" id="2.130.10.10">
    <property type="entry name" value="YVTN repeat-like/Quinoprotein amine dehydrogenase"/>
    <property type="match status" value="2"/>
</dbReference>
<dbReference type="Proteomes" id="UP000283732">
    <property type="component" value="Unassembled WGS sequence"/>
</dbReference>
<evidence type="ECO:0000259" key="3">
    <source>
        <dbReference type="Pfam" id="PF13360"/>
    </source>
</evidence>
<evidence type="ECO:0000313" key="5">
    <source>
        <dbReference type="EMBL" id="RGZ49736.1"/>
    </source>
</evidence>
<evidence type="ECO:0000259" key="2">
    <source>
        <dbReference type="Pfam" id="PF00149"/>
    </source>
</evidence>
<dbReference type="InterPro" id="IPR029052">
    <property type="entry name" value="Metallo-depent_PP-like"/>
</dbReference>
<feature type="chain" id="PRO_5036091822" description="PQQ-binding-like beta-propeller repeat protein" evidence="1">
    <location>
        <begin position="22"/>
        <end position="801"/>
    </location>
</feature>
<comment type="caution">
    <text evidence="6">The sequence shown here is derived from an EMBL/GenBank/DDBJ whole genome shotgun (WGS) entry which is preliminary data.</text>
</comment>
<reference evidence="7 8" key="1">
    <citation type="submission" date="2018-08" db="EMBL/GenBank/DDBJ databases">
        <title>A genome reference for cultivated species of the human gut microbiota.</title>
        <authorList>
            <person name="Zou Y."/>
            <person name="Xue W."/>
            <person name="Luo G."/>
        </authorList>
    </citation>
    <scope>NUCLEOTIDE SEQUENCE [LARGE SCALE GENOMIC DNA]</scope>
    <source>
        <strain evidence="6 7">AM16-50</strain>
        <strain evidence="5 8">AM50-15</strain>
    </source>
</reference>
<dbReference type="SUPFAM" id="SSF56300">
    <property type="entry name" value="Metallo-dependent phosphatases"/>
    <property type="match status" value="1"/>
</dbReference>
<dbReference type="InterPro" id="IPR015943">
    <property type="entry name" value="WD40/YVTN_repeat-like_dom_sf"/>
</dbReference>
<sequence>MEKKKLILLLLSCAVITEAHAAYQGRVYVDSNRNGIYDKGEKVLKGIRVSDGLNVVKTNAEGVYALPGHERERFIFITTPSGYRTDNQYYRRINGTGQTYDFGLQPRKGRIKPNGSHRFIHISDTEIFNTENQEDWANNIRDYAANENIAFIIHTGDICYENGLKNHIHLMNTSNMDCPMFYCIGNHDLVKGKYGEEVFENVYGPVYYSFDFGNVHYIVTPMAGGDHQPGYTKEDVYRWLKNDLAQVPTGKPVIVFNHDLLTSGNEFVFGIDDNEKINLNEHNLKAWLYGHWHNHFVRKQGDVLTISTATLDKGGIDHSTSAFRVVDVDRKGDVQTMLRYTYINKSIETASIANDACAMTSDGKIPVSVNTYNAVAPAIRVTYSCVVDGNTVLPETQLTQNTDWNWSGMAKLPADCKGKRIFITAKALFNNGETAISRSSFVYQPEEIGKTPRLAWTRNVNANLYFSSPVVAGGKVYVASLDEDLKGEGAIFALDAKTGELQWRYPVRNSIKNTIAVDEGTVFAQDAEGYLYAIDSQTGRLKWDKKMDVAGLPVLVDGLTAANGIVYAGSGKAFGAYNGKTGDAVWLNKGWPQGEATTSTPLLTNGVVISGANWRGFYGNDAQTGELLWKLDKDGITDRGATPACDGNLLYVTSRQSLFIIDCHSGEVIVRKELPFNVQVNSTPLVTDKLIVFGTQTDGLVALDRETFEVRWKARTSPALVYTAPYSRHPAATVETSPLLIGDTIYFGASDGIIYGIDKESGQTTWKHKTGAPLFSTLSTNGSMIFATDFGGNVYAFKCNE</sequence>
<evidence type="ECO:0000313" key="6">
    <source>
        <dbReference type="EMBL" id="RHH76668.1"/>
    </source>
</evidence>
<name>A0A3R6HKH3_9BACT</name>
<feature type="domain" description="Pyrrolo-quinoline quinone repeat" evidence="3">
    <location>
        <begin position="454"/>
        <end position="589"/>
    </location>
</feature>
<dbReference type="InterPro" id="IPR032285">
    <property type="entry name" value="Metallophos_N"/>
</dbReference>
<proteinExistence type="predicted"/>
<dbReference type="Proteomes" id="UP000285173">
    <property type="component" value="Unassembled WGS sequence"/>
</dbReference>
<dbReference type="InterPro" id="IPR013783">
    <property type="entry name" value="Ig-like_fold"/>
</dbReference>
<dbReference type="Gene3D" id="2.60.40.10">
    <property type="entry name" value="Immunoglobulins"/>
    <property type="match status" value="1"/>
</dbReference>
<evidence type="ECO:0000313" key="7">
    <source>
        <dbReference type="Proteomes" id="UP000283732"/>
    </source>
</evidence>
<dbReference type="Pfam" id="PF13360">
    <property type="entry name" value="PQQ_2"/>
    <property type="match status" value="2"/>
</dbReference>
<dbReference type="GO" id="GO:0016787">
    <property type="term" value="F:hydrolase activity"/>
    <property type="evidence" value="ECO:0007669"/>
    <property type="project" value="InterPro"/>
</dbReference>
<dbReference type="EMBL" id="QSEF01000006">
    <property type="protein sequence ID" value="RGZ49736.1"/>
    <property type="molecule type" value="Genomic_DNA"/>
</dbReference>
<dbReference type="PANTHER" id="PTHR34512">
    <property type="entry name" value="CELL SURFACE PROTEIN"/>
    <property type="match status" value="1"/>
</dbReference>
<dbReference type="InterPro" id="IPR004843">
    <property type="entry name" value="Calcineurin-like_PHP"/>
</dbReference>
<keyword evidence="1" id="KW-0732">Signal</keyword>
<gene>
    <name evidence="6" type="ORF">DW191_11905</name>
    <name evidence="5" type="ORF">DW986_05690</name>
</gene>
<dbReference type="AlphaFoldDB" id="A0A3R6HKH3"/>
<evidence type="ECO:0000256" key="1">
    <source>
        <dbReference type="SAM" id="SignalP"/>
    </source>
</evidence>
<organism evidence="6 7">
    <name type="scientific">Parabacteroides merdae</name>
    <dbReference type="NCBI Taxonomy" id="46503"/>
    <lineage>
        <taxon>Bacteria</taxon>
        <taxon>Pseudomonadati</taxon>
        <taxon>Bacteroidota</taxon>
        <taxon>Bacteroidia</taxon>
        <taxon>Bacteroidales</taxon>
        <taxon>Tannerellaceae</taxon>
        <taxon>Parabacteroides</taxon>
    </lineage>
</organism>
<feature type="domain" description="Calcineurin-like phosphoesterase N-terminal" evidence="4">
    <location>
        <begin position="39"/>
        <end position="103"/>
    </location>
</feature>
<dbReference type="RefSeq" id="WP_122202829.1">
    <property type="nucleotide sequence ID" value="NZ_QRKC01000005.1"/>
</dbReference>
<evidence type="ECO:0000259" key="4">
    <source>
        <dbReference type="Pfam" id="PF16371"/>
    </source>
</evidence>
<evidence type="ECO:0000313" key="8">
    <source>
        <dbReference type="Proteomes" id="UP000285173"/>
    </source>
</evidence>